<comment type="function">
    <text evidence="5">Part of a binding-protein-dependent transport system for a sugar.</text>
</comment>
<evidence type="ECO:0000313" key="9">
    <source>
        <dbReference type="Proteomes" id="UP000190162"/>
    </source>
</evidence>
<dbReference type="OrthoDB" id="2509690at2"/>
<dbReference type="InterPro" id="IPR050490">
    <property type="entry name" value="Bact_solute-bd_prot1"/>
</dbReference>
<dbReference type="AlphaFoldDB" id="A0A1T4TZK9"/>
<evidence type="ECO:0000256" key="2">
    <source>
        <dbReference type="ARBA" id="ARBA00008520"/>
    </source>
</evidence>
<dbReference type="InterPro" id="IPR006059">
    <property type="entry name" value="SBP"/>
</dbReference>
<feature type="chain" id="PRO_5012097549" description="Probable sugar-binding periplasmic protein" evidence="7">
    <location>
        <begin position="25"/>
        <end position="414"/>
    </location>
</feature>
<protein>
    <recommendedName>
        <fullName evidence="6">Probable sugar-binding periplasmic protein</fullName>
    </recommendedName>
</protein>
<evidence type="ECO:0000256" key="4">
    <source>
        <dbReference type="ARBA" id="ARBA00022729"/>
    </source>
</evidence>
<keyword evidence="9" id="KW-1185">Reference proteome</keyword>
<proteinExistence type="inferred from homology"/>
<evidence type="ECO:0000256" key="7">
    <source>
        <dbReference type="SAM" id="SignalP"/>
    </source>
</evidence>
<gene>
    <name evidence="8" type="ORF">SAMN02745132_00451</name>
</gene>
<dbReference type="PANTHER" id="PTHR43649">
    <property type="entry name" value="ARABINOSE-BINDING PROTEIN-RELATED"/>
    <property type="match status" value="1"/>
</dbReference>
<reference evidence="9" key="1">
    <citation type="submission" date="2017-02" db="EMBL/GenBank/DDBJ databases">
        <authorList>
            <person name="Varghese N."/>
            <person name="Submissions S."/>
        </authorList>
    </citation>
    <scope>NUCLEOTIDE SEQUENCE [LARGE SCALE GENOMIC DNA]</scope>
    <source>
        <strain evidence="9">DSM 22720</strain>
    </source>
</reference>
<comment type="similarity">
    <text evidence="2">Belongs to the bacterial solute-binding protein 1 family.</text>
</comment>
<evidence type="ECO:0000256" key="3">
    <source>
        <dbReference type="ARBA" id="ARBA00022448"/>
    </source>
</evidence>
<organism evidence="8 9">
    <name type="scientific">Enterovibrio nigricans DSM 22720</name>
    <dbReference type="NCBI Taxonomy" id="1121868"/>
    <lineage>
        <taxon>Bacteria</taxon>
        <taxon>Pseudomonadati</taxon>
        <taxon>Pseudomonadota</taxon>
        <taxon>Gammaproteobacteria</taxon>
        <taxon>Vibrionales</taxon>
        <taxon>Vibrionaceae</taxon>
        <taxon>Enterovibrio</taxon>
    </lineage>
</organism>
<dbReference type="EMBL" id="FUXU01000003">
    <property type="protein sequence ID" value="SKA45874.1"/>
    <property type="molecule type" value="Genomic_DNA"/>
</dbReference>
<dbReference type="GO" id="GO:0042597">
    <property type="term" value="C:periplasmic space"/>
    <property type="evidence" value="ECO:0007669"/>
    <property type="project" value="UniProtKB-SubCell"/>
</dbReference>
<evidence type="ECO:0000256" key="1">
    <source>
        <dbReference type="ARBA" id="ARBA00004418"/>
    </source>
</evidence>
<dbReference type="Gene3D" id="3.40.190.10">
    <property type="entry name" value="Periplasmic binding protein-like II"/>
    <property type="match status" value="2"/>
</dbReference>
<name>A0A1T4TZK9_9GAMM</name>
<dbReference type="SUPFAM" id="SSF53850">
    <property type="entry name" value="Periplasmic binding protein-like II"/>
    <property type="match status" value="1"/>
</dbReference>
<dbReference type="PANTHER" id="PTHR43649:SF28">
    <property type="entry name" value="BINDING PROTEIN COMPONENT OF ABC SUGAR TRANSPORTER-RELATED"/>
    <property type="match status" value="1"/>
</dbReference>
<sequence length="414" mass="44249">MKSQRVKSMLSAAVVIGTMASAHAEDVEVLHWWTSGGEAAALNVLKDDLAGQGIGWQDMPVAGGGGGNAMTVLRARVTSGTPPTAVQMLGFDIQDWAAEEVVANLNGVADAEGWNAVVPDALQQFSTYDGKWVSAPVNVHSTNWIWANKKLLKEVGAKQPETWEELIVTLDKLKAAGYIPLAHGGQPWQDATIFDSVVLTTGGIDFYKKAMIDLDPEALGSDTMVKIFDRMSQLRDYVDKNFPGRDWNLASALVIEDKAGMQIMGDWAKGEFLKAGKVPNEDFACFRMPGTQGMVTFNADQFVMFDVGDSKAQQAMAKAIMSPEFQSAFNVVKGSVPARTDVSNEAFDACGKKGMADLAEANKNGTLVGSMAHGHAAPAAVKNAVYDVVTNHFNGGMNSKQATKALVSAVQDAQ</sequence>
<accession>A0A1T4TZK9</accession>
<feature type="signal peptide" evidence="7">
    <location>
        <begin position="1"/>
        <end position="24"/>
    </location>
</feature>
<comment type="subcellular location">
    <subcellularLocation>
        <location evidence="1">Periplasm</location>
    </subcellularLocation>
</comment>
<evidence type="ECO:0000313" key="8">
    <source>
        <dbReference type="EMBL" id="SKA45874.1"/>
    </source>
</evidence>
<dbReference type="Proteomes" id="UP000190162">
    <property type="component" value="Unassembled WGS sequence"/>
</dbReference>
<evidence type="ECO:0000256" key="5">
    <source>
        <dbReference type="ARBA" id="ARBA00049629"/>
    </source>
</evidence>
<evidence type="ECO:0000256" key="6">
    <source>
        <dbReference type="ARBA" id="ARBA00049753"/>
    </source>
</evidence>
<keyword evidence="3" id="KW-0813">Transport</keyword>
<keyword evidence="4 7" id="KW-0732">Signal</keyword>
<dbReference type="RefSeq" id="WP_078750979.1">
    <property type="nucleotide sequence ID" value="NZ_FUXU01000003.1"/>
</dbReference>
<dbReference type="Pfam" id="PF01547">
    <property type="entry name" value="SBP_bac_1"/>
    <property type="match status" value="1"/>
</dbReference>